<dbReference type="Proteomes" id="UP001185028">
    <property type="component" value="Unassembled WGS sequence"/>
</dbReference>
<dbReference type="RefSeq" id="WP_188773433.1">
    <property type="nucleotide sequence ID" value="NZ_BMMB01000001.1"/>
</dbReference>
<evidence type="ECO:0000313" key="1">
    <source>
        <dbReference type="EMBL" id="MDR6245018.1"/>
    </source>
</evidence>
<comment type="caution">
    <text evidence="1">The sequence shown here is derived from an EMBL/GenBank/DDBJ whole genome shotgun (WGS) entry which is preliminary data.</text>
</comment>
<proteinExistence type="predicted"/>
<gene>
    <name evidence="1" type="ORF">JOC58_002916</name>
</gene>
<protein>
    <submittedName>
        <fullName evidence="1">Uncharacterized protein</fullName>
    </submittedName>
</protein>
<dbReference type="EMBL" id="JAVDQH010000011">
    <property type="protein sequence ID" value="MDR6245018.1"/>
    <property type="molecule type" value="Genomic_DNA"/>
</dbReference>
<reference evidence="1 2" key="1">
    <citation type="submission" date="2023-07" db="EMBL/GenBank/DDBJ databases">
        <title>Genomic Encyclopedia of Type Strains, Phase IV (KMG-IV): sequencing the most valuable type-strain genomes for metagenomic binning, comparative biology and taxonomic classification.</title>
        <authorList>
            <person name="Goeker M."/>
        </authorList>
    </citation>
    <scope>NUCLEOTIDE SEQUENCE [LARGE SCALE GENOMIC DNA]</scope>
    <source>
        <strain evidence="1 2">DSM 22170</strain>
    </source>
</reference>
<evidence type="ECO:0000313" key="2">
    <source>
        <dbReference type="Proteomes" id="UP001185028"/>
    </source>
</evidence>
<accession>A0ABU1J3G4</accession>
<name>A0ABU1J3G4_9BACL</name>
<sequence>MMWHTLAQLLAVIQLGQKARTMDGMRIVIRTTAGLVWAEGRLQGQPVPLQEHLFSDLWTIFEDDDSLVWLPERQQHTKRTLEMLENQYLEWRAERITE</sequence>
<organism evidence="1 2">
    <name type="scientific">Paenibacillus hunanensis</name>
    <dbReference type="NCBI Taxonomy" id="539262"/>
    <lineage>
        <taxon>Bacteria</taxon>
        <taxon>Bacillati</taxon>
        <taxon>Bacillota</taxon>
        <taxon>Bacilli</taxon>
        <taxon>Bacillales</taxon>
        <taxon>Paenibacillaceae</taxon>
        <taxon>Paenibacillus</taxon>
    </lineage>
</organism>
<keyword evidence="2" id="KW-1185">Reference proteome</keyword>